<proteinExistence type="predicted"/>
<dbReference type="GeneID" id="43643382"/>
<name>A0A5N6T2C8_ASPPS</name>
<dbReference type="Proteomes" id="UP000325672">
    <property type="component" value="Unassembled WGS sequence"/>
</dbReference>
<dbReference type="PANTHER" id="PTHR35910:SF1">
    <property type="entry name" value="2EXR DOMAIN-CONTAINING PROTEIN"/>
    <property type="match status" value="1"/>
</dbReference>
<protein>
    <recommendedName>
        <fullName evidence="1">2EXR domain-containing protein</fullName>
    </recommendedName>
</protein>
<sequence>MSNDSFHYFTRLPLELRHLIWEHCLPYRIAEEDIPAFLLDGDESRQACFPKRTTYLNTRLPVIAFVNSESRQVALEHGRWERGQEPTSLESIWVQPRRDVLHLNWTRKSYDVLGPLIELESPIGWFSVQAEQLGMQPCIVAEIIYYFDLKGLLNGTYGTPDANDDEPFSTSWFRRHNGMYDPLRIQEARDIAALAEFHTSFDVAMAAVSLHISREAALRSGLFGLLGDAPVQMVDVDDEAQLRKFQALFKEHALEKEPAVKTLLELFTSARFRAAVETWKRQAEWIIIASMWDYARKENDIVRANPGSAWVPCLPGPEYSINLHQYSPNENHPWVKEARQSLPKLKPRIMVRHCTNECYIKPPPKSYW</sequence>
<organism evidence="2 3">
    <name type="scientific">Aspergillus pseudotamarii</name>
    <dbReference type="NCBI Taxonomy" id="132259"/>
    <lineage>
        <taxon>Eukaryota</taxon>
        <taxon>Fungi</taxon>
        <taxon>Dikarya</taxon>
        <taxon>Ascomycota</taxon>
        <taxon>Pezizomycotina</taxon>
        <taxon>Eurotiomycetes</taxon>
        <taxon>Eurotiomycetidae</taxon>
        <taxon>Eurotiales</taxon>
        <taxon>Aspergillaceae</taxon>
        <taxon>Aspergillus</taxon>
        <taxon>Aspergillus subgen. Circumdati</taxon>
    </lineage>
</organism>
<feature type="domain" description="2EXR" evidence="1">
    <location>
        <begin position="6"/>
        <end position="101"/>
    </location>
</feature>
<dbReference type="AlphaFoldDB" id="A0A5N6T2C8"/>
<dbReference type="OrthoDB" id="3540486at2759"/>
<accession>A0A5N6T2C8</accession>
<dbReference type="PANTHER" id="PTHR35910">
    <property type="entry name" value="2EXR DOMAIN-CONTAINING PROTEIN"/>
    <property type="match status" value="1"/>
</dbReference>
<evidence type="ECO:0000259" key="1">
    <source>
        <dbReference type="Pfam" id="PF20150"/>
    </source>
</evidence>
<reference evidence="2 3" key="1">
    <citation type="submission" date="2019-04" db="EMBL/GenBank/DDBJ databases">
        <title>Friends and foes A comparative genomics study of 23 Aspergillus species from section Flavi.</title>
        <authorList>
            <consortium name="DOE Joint Genome Institute"/>
            <person name="Kjaerbolling I."/>
            <person name="Vesth T."/>
            <person name="Frisvad J.C."/>
            <person name="Nybo J.L."/>
            <person name="Theobald S."/>
            <person name="Kildgaard S."/>
            <person name="Isbrandt T."/>
            <person name="Kuo A."/>
            <person name="Sato A."/>
            <person name="Lyhne E.K."/>
            <person name="Kogle M.E."/>
            <person name="Wiebenga A."/>
            <person name="Kun R.S."/>
            <person name="Lubbers R.J."/>
            <person name="Makela M.R."/>
            <person name="Barry K."/>
            <person name="Chovatia M."/>
            <person name="Clum A."/>
            <person name="Daum C."/>
            <person name="Haridas S."/>
            <person name="He G."/>
            <person name="LaButti K."/>
            <person name="Lipzen A."/>
            <person name="Mondo S."/>
            <person name="Riley R."/>
            <person name="Salamov A."/>
            <person name="Simmons B.A."/>
            <person name="Magnuson J.K."/>
            <person name="Henrissat B."/>
            <person name="Mortensen U.H."/>
            <person name="Larsen T.O."/>
            <person name="Devries R.P."/>
            <person name="Grigoriev I.V."/>
            <person name="Machida M."/>
            <person name="Baker S.E."/>
            <person name="Andersen M.R."/>
        </authorList>
    </citation>
    <scope>NUCLEOTIDE SEQUENCE [LARGE SCALE GENOMIC DNA]</scope>
    <source>
        <strain evidence="2 3">CBS 117625</strain>
    </source>
</reference>
<evidence type="ECO:0000313" key="3">
    <source>
        <dbReference type="Proteomes" id="UP000325672"/>
    </source>
</evidence>
<keyword evidence="3" id="KW-1185">Reference proteome</keyword>
<evidence type="ECO:0000313" key="2">
    <source>
        <dbReference type="EMBL" id="KAE8140452.1"/>
    </source>
</evidence>
<dbReference type="Pfam" id="PF20150">
    <property type="entry name" value="2EXR"/>
    <property type="match status" value="1"/>
</dbReference>
<dbReference type="EMBL" id="ML743561">
    <property type="protein sequence ID" value="KAE8140452.1"/>
    <property type="molecule type" value="Genomic_DNA"/>
</dbReference>
<dbReference type="RefSeq" id="XP_031916515.1">
    <property type="nucleotide sequence ID" value="XM_032059172.1"/>
</dbReference>
<dbReference type="InterPro" id="IPR045518">
    <property type="entry name" value="2EXR"/>
</dbReference>
<gene>
    <name evidence="2" type="ORF">BDV38DRAFT_279954</name>
</gene>